<dbReference type="AlphaFoldDB" id="A0A9P1NKA4"/>
<organism evidence="1">
    <name type="scientific">Vibrio nigripulchritudo</name>
    <dbReference type="NCBI Taxonomy" id="28173"/>
    <lineage>
        <taxon>Bacteria</taxon>
        <taxon>Pseudomonadati</taxon>
        <taxon>Pseudomonadota</taxon>
        <taxon>Gammaproteobacteria</taxon>
        <taxon>Vibrionales</taxon>
        <taxon>Vibrionaceae</taxon>
        <taxon>Vibrio</taxon>
    </lineage>
</organism>
<name>A0A9P1NKA4_9VIBR</name>
<reference evidence="1" key="1">
    <citation type="submission" date="2010-02" db="EMBL/GenBank/DDBJ databases">
        <authorList>
            <person name="Genoscope - CEA"/>
        </authorList>
    </citation>
    <scope>NUCLEOTIDE SEQUENCE</scope>
    <source>
        <plasmid evidence="1">VIBNI_pA</plasmid>
    </source>
</reference>
<protein>
    <submittedName>
        <fullName evidence="1">Uncharacterized protein</fullName>
    </submittedName>
</protein>
<geneLocation type="plasmid" evidence="1">
    <name>VIBNI_pA</name>
</geneLocation>
<keyword evidence="1" id="KW-0614">Plasmid</keyword>
<evidence type="ECO:0000313" key="1">
    <source>
        <dbReference type="EMBL" id="CBJ93196.1"/>
    </source>
</evidence>
<proteinExistence type="predicted"/>
<gene>
    <name evidence="1" type="ORF">VIBNI_0173</name>
</gene>
<dbReference type="RefSeq" id="WP_013610327.1">
    <property type="nucleotide sequence ID" value="NC_015156.1"/>
</dbReference>
<dbReference type="EMBL" id="FP893246">
    <property type="protein sequence ID" value="CBJ93196.1"/>
    <property type="molecule type" value="Genomic_DNA"/>
</dbReference>
<accession>A0A9P1NKA4</accession>
<sequence length="229" mass="25528">MKHAQILDKLAAKHLVSCLETEVLLAVESALVTLRYDADTNVSYHVLSAPDTTTSGVNAIRLLNQNVQLSDAFARQESRMIRLLCDPPTPLNRRPKRPAPLSFYRPGDVVVFFYQGVYISAYIDGDVGVNEAPILEFYEGVFTTQPSYEQLASLRAYGVANPEDGTHLSRSRYAVFHMTYLPDLAQQITLIASGIEQGPRTDHLKPSLYAYVVSDILRLQTLLGNISQR</sequence>